<name>A0ABS5U365_9CELL</name>
<sequence>MLVAAVLVPDTALLVPGVAGRADVAVDLRAAVLDALRGALDSAPGAEVVVVAPADERRVPADERRAPADRHEPVELAGSVTASLAAAGVPDALLITVPVVELAAPRTGPERRGARLVERPPSVASAVALHLLVAAGRTCAVRVVEVPRAPRDTDDTAGTWTELGRDLVAGDEEVVLVVVGSGSARHGPDAPLAEDPDAAAADHAMVGAFEQPDPAALAVLAETLTARDATRLAVSGWAPWHVLAGAVAAGPVTSGAAPDARSAVTADVTAPVLLGAQHVVGTWRVSA</sequence>
<gene>
    <name evidence="1" type="ORF">KIN34_16075</name>
</gene>
<evidence type="ECO:0000313" key="2">
    <source>
        <dbReference type="Proteomes" id="UP000722125"/>
    </source>
</evidence>
<dbReference type="EMBL" id="JAHBOH010000002">
    <property type="protein sequence ID" value="MBT0995797.1"/>
    <property type="molecule type" value="Genomic_DNA"/>
</dbReference>
<reference evidence="1 2" key="1">
    <citation type="submission" date="2021-05" db="EMBL/GenBank/DDBJ databases">
        <title>Description of Cellulomonas sp. DKR-3 sp. nov.</title>
        <authorList>
            <person name="Dahal R.H."/>
            <person name="Chaudhary D.K."/>
        </authorList>
    </citation>
    <scope>NUCLEOTIDE SEQUENCE [LARGE SCALE GENOMIC DNA]</scope>
    <source>
        <strain evidence="1 2">DKR-3</strain>
    </source>
</reference>
<dbReference type="RefSeq" id="WP_214352968.1">
    <property type="nucleotide sequence ID" value="NZ_JAHBOH010000002.1"/>
</dbReference>
<dbReference type="Proteomes" id="UP000722125">
    <property type="component" value="Unassembled WGS sequence"/>
</dbReference>
<evidence type="ECO:0000313" key="1">
    <source>
        <dbReference type="EMBL" id="MBT0995797.1"/>
    </source>
</evidence>
<comment type="caution">
    <text evidence="1">The sequence shown here is derived from an EMBL/GenBank/DDBJ whole genome shotgun (WGS) entry which is preliminary data.</text>
</comment>
<evidence type="ECO:0008006" key="3">
    <source>
        <dbReference type="Google" id="ProtNLM"/>
    </source>
</evidence>
<proteinExistence type="predicted"/>
<accession>A0ABS5U365</accession>
<protein>
    <recommendedName>
        <fullName evidence="3">Extradiol ring-cleavage dioxygenase class III enzyme subunit B domain-containing protein</fullName>
    </recommendedName>
</protein>
<dbReference type="Gene3D" id="3.40.830.10">
    <property type="entry name" value="LigB-like"/>
    <property type="match status" value="1"/>
</dbReference>
<organism evidence="1 2">
    <name type="scientific">Cellulomonas fulva</name>
    <dbReference type="NCBI Taxonomy" id="2835530"/>
    <lineage>
        <taxon>Bacteria</taxon>
        <taxon>Bacillati</taxon>
        <taxon>Actinomycetota</taxon>
        <taxon>Actinomycetes</taxon>
        <taxon>Micrococcales</taxon>
        <taxon>Cellulomonadaceae</taxon>
        <taxon>Cellulomonas</taxon>
    </lineage>
</organism>
<keyword evidence="2" id="KW-1185">Reference proteome</keyword>